<dbReference type="InterPro" id="IPR011008">
    <property type="entry name" value="Dimeric_a/b-barrel"/>
</dbReference>
<dbReference type="EMBL" id="VORV01000011">
    <property type="protein sequence ID" value="TXD76471.1"/>
    <property type="molecule type" value="Genomic_DNA"/>
</dbReference>
<accession>A0A2W7RRQ7</accession>
<dbReference type="SUPFAM" id="SSF54909">
    <property type="entry name" value="Dimeric alpha+beta barrel"/>
    <property type="match status" value="1"/>
</dbReference>
<dbReference type="EMBL" id="QKZU01000012">
    <property type="protein sequence ID" value="PZX53495.1"/>
    <property type="molecule type" value="Genomic_DNA"/>
</dbReference>
<reference evidence="3 5" key="2">
    <citation type="submission" date="2019-08" db="EMBL/GenBank/DDBJ databases">
        <title>Genome of Algoriphagus ratkowskyi IC026.</title>
        <authorList>
            <person name="Bowman J.P."/>
        </authorList>
    </citation>
    <scope>NUCLEOTIDE SEQUENCE [LARGE SCALE GENOMIC DNA]</scope>
    <source>
        <strain evidence="3 5">IC026</strain>
    </source>
</reference>
<reference evidence="2 4" key="1">
    <citation type="submission" date="2018-06" db="EMBL/GenBank/DDBJ databases">
        <title>Genomic Encyclopedia of Archaeal and Bacterial Type Strains, Phase II (KMG-II): from individual species to whole genera.</title>
        <authorList>
            <person name="Goeker M."/>
        </authorList>
    </citation>
    <scope>NUCLEOTIDE SEQUENCE [LARGE SCALE GENOMIC DNA]</scope>
    <source>
        <strain evidence="2 4">DSM 22686</strain>
    </source>
</reference>
<keyword evidence="5" id="KW-1185">Reference proteome</keyword>
<dbReference type="Proteomes" id="UP000249115">
    <property type="component" value="Unassembled WGS sequence"/>
</dbReference>
<dbReference type="Gene3D" id="3.30.70.100">
    <property type="match status" value="1"/>
</dbReference>
<evidence type="ECO:0000313" key="3">
    <source>
        <dbReference type="EMBL" id="TXD76471.1"/>
    </source>
</evidence>
<dbReference type="OrthoDB" id="9808130at2"/>
<evidence type="ECO:0000313" key="2">
    <source>
        <dbReference type="EMBL" id="PZX53495.1"/>
    </source>
</evidence>
<dbReference type="RefSeq" id="WP_086502534.1">
    <property type="nucleotide sequence ID" value="NZ_MSSV01000016.1"/>
</dbReference>
<dbReference type="SMART" id="SM00886">
    <property type="entry name" value="Dabb"/>
    <property type="match status" value="1"/>
</dbReference>
<comment type="caution">
    <text evidence="2">The sequence shown here is derived from an EMBL/GenBank/DDBJ whole genome shotgun (WGS) entry which is preliminary data.</text>
</comment>
<proteinExistence type="predicted"/>
<organism evidence="2 4">
    <name type="scientific">Algoriphagus ratkowskyi</name>
    <dbReference type="NCBI Taxonomy" id="57028"/>
    <lineage>
        <taxon>Bacteria</taxon>
        <taxon>Pseudomonadati</taxon>
        <taxon>Bacteroidota</taxon>
        <taxon>Cytophagia</taxon>
        <taxon>Cytophagales</taxon>
        <taxon>Cyclobacteriaceae</taxon>
        <taxon>Algoriphagus</taxon>
    </lineage>
</organism>
<name>A0A2W7RRQ7_9BACT</name>
<feature type="domain" description="Stress-response A/B barrel" evidence="1">
    <location>
        <begin position="2"/>
        <end position="80"/>
    </location>
</feature>
<sequence>MLTHSVFFKLKFPQGSSEEREFLQAAAKLASIAGVQNFKSLRQLSSKNNFDYGLTMDFQSQEAYESYNKHPDHMTFVANF</sequence>
<gene>
    <name evidence="3" type="ORF">ESW18_15805</name>
    <name evidence="2" type="ORF">LV84_03219</name>
</gene>
<dbReference type="Pfam" id="PF07876">
    <property type="entry name" value="Dabb"/>
    <property type="match status" value="1"/>
</dbReference>
<dbReference type="InterPro" id="IPR013097">
    <property type="entry name" value="Dabb"/>
</dbReference>
<dbReference type="AlphaFoldDB" id="A0A2W7RRQ7"/>
<evidence type="ECO:0000313" key="5">
    <source>
        <dbReference type="Proteomes" id="UP000321927"/>
    </source>
</evidence>
<dbReference type="PROSITE" id="PS51502">
    <property type="entry name" value="S_R_A_B_BARREL"/>
    <property type="match status" value="1"/>
</dbReference>
<dbReference type="Proteomes" id="UP000321927">
    <property type="component" value="Unassembled WGS sequence"/>
</dbReference>
<evidence type="ECO:0000259" key="1">
    <source>
        <dbReference type="PROSITE" id="PS51502"/>
    </source>
</evidence>
<evidence type="ECO:0000313" key="4">
    <source>
        <dbReference type="Proteomes" id="UP000249115"/>
    </source>
</evidence>
<protein>
    <submittedName>
        <fullName evidence="3">Dabb family protein</fullName>
    </submittedName>
    <submittedName>
        <fullName evidence="2">Stress responsive alpha/beta barrel protein</fullName>
    </submittedName>
</protein>